<organism evidence="1 2">
    <name type="scientific">Enterocloster lavalensis</name>
    <dbReference type="NCBI Taxonomy" id="460384"/>
    <lineage>
        <taxon>Bacteria</taxon>
        <taxon>Bacillati</taxon>
        <taxon>Bacillota</taxon>
        <taxon>Clostridia</taxon>
        <taxon>Lachnospirales</taxon>
        <taxon>Lachnospiraceae</taxon>
        <taxon>Enterocloster</taxon>
    </lineage>
</organism>
<gene>
    <name evidence="1" type="ORF">SAMN05216313_10899</name>
</gene>
<dbReference type="Proteomes" id="UP000198508">
    <property type="component" value="Unassembled WGS sequence"/>
</dbReference>
<accession>A0A1I0FC14</accession>
<dbReference type="Pfam" id="PF08901">
    <property type="entry name" value="DUF1847"/>
    <property type="match status" value="1"/>
</dbReference>
<keyword evidence="2" id="KW-1185">Reference proteome</keyword>
<protein>
    <submittedName>
        <fullName evidence="1">Uncharacterized metal-binding protein</fullName>
    </submittedName>
</protein>
<sequence length="209" mass="23594">MYTCAKCGVRACRKAEDRTLPKNCPIREEELSEQAFQEYRSEDNFKFYVTASEIEGLGQFQWPRVKETIELCRRMGYHRIGLAFCSGLSKEAKVMCDLLQRNGFEVVSVMCKVGGRDKCAVGVPDEHKLHPGQYEAMCNPIFQARLLNGQKTEFNIALGLCVGHDSLFYKYSDALVTTLIAKDRVLAHNPAGALYCAEGYYKNKLDAQP</sequence>
<proteinExistence type="predicted"/>
<evidence type="ECO:0000313" key="2">
    <source>
        <dbReference type="Proteomes" id="UP000198508"/>
    </source>
</evidence>
<name>A0A1I0FC14_9FIRM</name>
<evidence type="ECO:0000313" key="1">
    <source>
        <dbReference type="EMBL" id="SET55585.1"/>
    </source>
</evidence>
<dbReference type="AlphaFoldDB" id="A0A1I0FC14"/>
<reference evidence="2" key="1">
    <citation type="submission" date="2016-10" db="EMBL/GenBank/DDBJ databases">
        <authorList>
            <person name="Varghese N."/>
            <person name="Submissions S."/>
        </authorList>
    </citation>
    <scope>NUCLEOTIDE SEQUENCE [LARGE SCALE GENOMIC DNA]</scope>
    <source>
        <strain evidence="2">NLAE-zl-G277</strain>
    </source>
</reference>
<dbReference type="EMBL" id="FOIM01000008">
    <property type="protein sequence ID" value="SET55585.1"/>
    <property type="molecule type" value="Genomic_DNA"/>
</dbReference>
<dbReference type="GeneID" id="93278096"/>
<dbReference type="InterPro" id="IPR014997">
    <property type="entry name" value="DUF1847"/>
</dbReference>
<dbReference type="RefSeq" id="WP_092362867.1">
    <property type="nucleotide sequence ID" value="NZ_DAINWJ010000081.1"/>
</dbReference>